<protein>
    <recommendedName>
        <fullName evidence="3">Glycosyltransferase</fullName>
    </recommendedName>
</protein>
<accession>A0ABQ4G736</accession>
<dbReference type="Proteomes" id="UP000603904">
    <property type="component" value="Unassembled WGS sequence"/>
</dbReference>
<gene>
    <name evidence="1" type="ORF">Mco01_58130</name>
</gene>
<comment type="caution">
    <text evidence="1">The sequence shown here is derived from an EMBL/GenBank/DDBJ whole genome shotgun (WGS) entry which is preliminary data.</text>
</comment>
<sequence>MIRAGELAISVAAMAHPSRADAVRAMADAHADLGITVVFDPEPDRGHSLATALAAWSAVEPGATHHLVVQDDVIFCDGFARLLAAVVRARPDSAIGLFAEWGSRTASMIRVAALRGAAFAAVADPYVPTQALVLPAEHARALGRRAFREIEPDDIAVRRHLREARVTPVVAVPNLVEHDDRPSLTGNGFQGLRHSACHLPAPRFPVPAAEAAGTGLAHVPHLSWMRLVAEWFPCGPDDEPGWTGQPLAARLPAQVTMDELRGTFTACVRGADALRAALTEIVLFEFWLYGVGVGLVAGVPPDAVAARAKGPVCRAALLSAFPGAFRRCLPLPALRELGEDAFRLLCLAVRTGAEVALRR</sequence>
<dbReference type="RefSeq" id="WP_204059994.1">
    <property type="nucleotide sequence ID" value="NZ_BAAAGP010000050.1"/>
</dbReference>
<evidence type="ECO:0000313" key="2">
    <source>
        <dbReference type="Proteomes" id="UP000603904"/>
    </source>
</evidence>
<proteinExistence type="predicted"/>
<name>A0ABQ4G736_9ACTN</name>
<evidence type="ECO:0008006" key="3">
    <source>
        <dbReference type="Google" id="ProtNLM"/>
    </source>
</evidence>
<reference evidence="1 2" key="1">
    <citation type="submission" date="2021-01" db="EMBL/GenBank/DDBJ databases">
        <title>Whole genome shotgun sequence of Microbispora corallina NBRC 16416.</title>
        <authorList>
            <person name="Komaki H."/>
            <person name="Tamura T."/>
        </authorList>
    </citation>
    <scope>NUCLEOTIDE SEQUENCE [LARGE SCALE GENOMIC DNA]</scope>
    <source>
        <strain evidence="1 2">NBRC 16416</strain>
    </source>
</reference>
<keyword evidence="2" id="KW-1185">Reference proteome</keyword>
<evidence type="ECO:0000313" key="1">
    <source>
        <dbReference type="EMBL" id="GIH42813.1"/>
    </source>
</evidence>
<dbReference type="EMBL" id="BOOC01000033">
    <property type="protein sequence ID" value="GIH42813.1"/>
    <property type="molecule type" value="Genomic_DNA"/>
</dbReference>
<organism evidence="1 2">
    <name type="scientific">Microbispora corallina</name>
    <dbReference type="NCBI Taxonomy" id="83302"/>
    <lineage>
        <taxon>Bacteria</taxon>
        <taxon>Bacillati</taxon>
        <taxon>Actinomycetota</taxon>
        <taxon>Actinomycetes</taxon>
        <taxon>Streptosporangiales</taxon>
        <taxon>Streptosporangiaceae</taxon>
        <taxon>Microbispora</taxon>
    </lineage>
</organism>